<evidence type="ECO:0000256" key="5">
    <source>
        <dbReference type="ARBA" id="ARBA00022840"/>
    </source>
</evidence>
<feature type="domain" description="ABC transporter" evidence="9">
    <location>
        <begin position="3"/>
        <end position="247"/>
    </location>
</feature>
<keyword evidence="3 8" id="KW-1003">Cell membrane</keyword>
<dbReference type="Gene3D" id="3.40.50.300">
    <property type="entry name" value="P-loop containing nucleotide triphosphate hydrolases"/>
    <property type="match status" value="1"/>
</dbReference>
<keyword evidence="6" id="KW-1278">Translocase</keyword>
<dbReference type="InterPro" id="IPR050095">
    <property type="entry name" value="ECF_ABC_transporter_ATP-bd"/>
</dbReference>
<dbReference type="FunFam" id="3.40.50.300:FF:000224">
    <property type="entry name" value="Energy-coupling factor transporter ATP-binding protein EcfA"/>
    <property type="match status" value="1"/>
</dbReference>
<keyword evidence="4 8" id="KW-0547">Nucleotide-binding</keyword>
<dbReference type="SUPFAM" id="SSF52540">
    <property type="entry name" value="P-loop containing nucleoside triphosphate hydrolases"/>
    <property type="match status" value="1"/>
</dbReference>
<dbReference type="InterPro" id="IPR027417">
    <property type="entry name" value="P-loop_NTPase"/>
</dbReference>
<dbReference type="RefSeq" id="WP_257822669.1">
    <property type="nucleotide sequence ID" value="NZ_JABXYM010000001.1"/>
</dbReference>
<dbReference type="NCBIfam" id="TIGR04521">
    <property type="entry name" value="ECF_ATPase_2"/>
    <property type="match status" value="1"/>
</dbReference>
<reference evidence="10" key="1">
    <citation type="submission" date="2020-06" db="EMBL/GenBank/DDBJ databases">
        <title>Insight into the genomes of haloalkaliphilic bacilli from Kenyan soda lakes.</title>
        <authorList>
            <person name="Mwirichia R."/>
            <person name="Villamizar G.C."/>
            <person name="Poehlein A."/>
            <person name="Mugweru J."/>
            <person name="Kipnyargis A."/>
            <person name="Kiplimo D."/>
            <person name="Orwa P."/>
            <person name="Daniel R."/>
        </authorList>
    </citation>
    <scope>NUCLEOTIDE SEQUENCE</scope>
    <source>
        <strain evidence="10">B1096_S55</strain>
    </source>
</reference>
<dbReference type="InterPro" id="IPR017871">
    <property type="entry name" value="ABC_transporter-like_CS"/>
</dbReference>
<keyword evidence="5 8" id="KW-0067">ATP-binding</keyword>
<dbReference type="PANTHER" id="PTHR43553:SF27">
    <property type="entry name" value="ENERGY-COUPLING FACTOR TRANSPORTER ATP-BINDING PROTEIN ECFA2"/>
    <property type="match status" value="1"/>
</dbReference>
<dbReference type="InterPro" id="IPR003593">
    <property type="entry name" value="AAA+_ATPase"/>
</dbReference>
<dbReference type="EMBL" id="JABXYM010000001">
    <property type="protein sequence ID" value="MCR6098314.1"/>
    <property type="molecule type" value="Genomic_DNA"/>
</dbReference>
<evidence type="ECO:0000256" key="7">
    <source>
        <dbReference type="ARBA" id="ARBA00023136"/>
    </source>
</evidence>
<comment type="subunit">
    <text evidence="8">Forms a stable energy-coupling factor (ECF) transporter complex composed of 2 membrane-embedded substrate-binding proteins (S component), 2 ATP-binding proteins (A component) and 2 transmembrane proteins (T component).</text>
</comment>
<dbReference type="GO" id="GO:0042626">
    <property type="term" value="F:ATPase-coupled transmembrane transporter activity"/>
    <property type="evidence" value="ECO:0007669"/>
    <property type="project" value="TreeGrafter"/>
</dbReference>
<dbReference type="GO" id="GO:0015087">
    <property type="term" value="F:cobalt ion transmembrane transporter activity"/>
    <property type="evidence" value="ECO:0007669"/>
    <property type="project" value="UniProtKB-ARBA"/>
</dbReference>
<keyword evidence="2 8" id="KW-0813">Transport</keyword>
<comment type="subcellular location">
    <subcellularLocation>
        <location evidence="1 8">Cell membrane</location>
        <topology evidence="1 8">Peripheral membrane protein</topology>
    </subcellularLocation>
</comment>
<evidence type="ECO:0000256" key="6">
    <source>
        <dbReference type="ARBA" id="ARBA00022967"/>
    </source>
</evidence>
<proteinExistence type="inferred from homology"/>
<evidence type="ECO:0000313" key="10">
    <source>
        <dbReference type="EMBL" id="MCR6098314.1"/>
    </source>
</evidence>
<dbReference type="PANTHER" id="PTHR43553">
    <property type="entry name" value="HEAVY METAL TRANSPORTER"/>
    <property type="match status" value="1"/>
</dbReference>
<dbReference type="AlphaFoldDB" id="A0A9Q4G0Z2"/>
<dbReference type="GO" id="GO:0005524">
    <property type="term" value="F:ATP binding"/>
    <property type="evidence" value="ECO:0007669"/>
    <property type="project" value="UniProtKB-UniRule"/>
</dbReference>
<accession>A0A9Q4G0Z2</accession>
<gene>
    <name evidence="10" type="ORF">HXA33_17430</name>
</gene>
<comment type="function">
    <text evidence="8">ATP-binding (A) component of a common energy-coupling factor (ECF) ABC-transporter complex.</text>
</comment>
<keyword evidence="7 8" id="KW-0472">Membrane</keyword>
<name>A0A9Q4G0Z2_SALAG</name>
<organism evidence="10 11">
    <name type="scientific">Salipaludibacillus agaradhaerens</name>
    <name type="common">Bacillus agaradhaerens</name>
    <dbReference type="NCBI Taxonomy" id="76935"/>
    <lineage>
        <taxon>Bacteria</taxon>
        <taxon>Bacillati</taxon>
        <taxon>Bacillota</taxon>
        <taxon>Bacilli</taxon>
        <taxon>Bacillales</taxon>
        <taxon>Bacillaceae</taxon>
    </lineage>
</organism>
<evidence type="ECO:0000259" key="9">
    <source>
        <dbReference type="PROSITE" id="PS50893"/>
    </source>
</evidence>
<dbReference type="CDD" id="cd03225">
    <property type="entry name" value="ABC_cobalt_CbiO_domain1"/>
    <property type="match status" value="1"/>
</dbReference>
<dbReference type="GO" id="GO:0016887">
    <property type="term" value="F:ATP hydrolysis activity"/>
    <property type="evidence" value="ECO:0007669"/>
    <property type="project" value="InterPro"/>
</dbReference>
<dbReference type="GO" id="GO:0043190">
    <property type="term" value="C:ATP-binding cassette (ABC) transporter complex"/>
    <property type="evidence" value="ECO:0007669"/>
    <property type="project" value="TreeGrafter"/>
</dbReference>
<dbReference type="SMART" id="SM00382">
    <property type="entry name" value="AAA"/>
    <property type="match status" value="1"/>
</dbReference>
<comment type="similarity">
    <text evidence="8">Belongs to the ABC transporter superfamily. Energy-coupling factor EcfA family.</text>
</comment>
<evidence type="ECO:0000256" key="8">
    <source>
        <dbReference type="RuleBase" id="RU365104"/>
    </source>
</evidence>
<dbReference type="InterPro" id="IPR015856">
    <property type="entry name" value="ABC_transpr_CbiO/EcfA_su"/>
</dbReference>
<comment type="caution">
    <text evidence="10">The sequence shown here is derived from an EMBL/GenBank/DDBJ whole genome shotgun (WGS) entry which is preliminary data.</text>
</comment>
<evidence type="ECO:0000256" key="3">
    <source>
        <dbReference type="ARBA" id="ARBA00022475"/>
    </source>
</evidence>
<protein>
    <recommendedName>
        <fullName evidence="8">Energy-coupling factor transporter ATP-binding protein EcfA2</fullName>
        <ecNumber evidence="8">7.-.-.-</ecNumber>
    </recommendedName>
</protein>
<dbReference type="InterPro" id="IPR030946">
    <property type="entry name" value="EcfA2"/>
</dbReference>
<dbReference type="Pfam" id="PF00005">
    <property type="entry name" value="ABC_tran"/>
    <property type="match status" value="1"/>
</dbReference>
<dbReference type="PROSITE" id="PS50893">
    <property type="entry name" value="ABC_TRANSPORTER_2"/>
    <property type="match status" value="1"/>
</dbReference>
<dbReference type="PROSITE" id="PS00211">
    <property type="entry name" value="ABC_TRANSPORTER_1"/>
    <property type="match status" value="1"/>
</dbReference>
<evidence type="ECO:0000256" key="2">
    <source>
        <dbReference type="ARBA" id="ARBA00022448"/>
    </source>
</evidence>
<keyword evidence="11" id="KW-1185">Reference proteome</keyword>
<evidence type="ECO:0000256" key="1">
    <source>
        <dbReference type="ARBA" id="ARBA00004202"/>
    </source>
</evidence>
<dbReference type="EC" id="7.-.-.-" evidence="8"/>
<evidence type="ECO:0000313" key="11">
    <source>
        <dbReference type="Proteomes" id="UP001057753"/>
    </source>
</evidence>
<dbReference type="Proteomes" id="UP001057753">
    <property type="component" value="Unassembled WGS sequence"/>
</dbReference>
<evidence type="ECO:0000256" key="4">
    <source>
        <dbReference type="ARBA" id="ARBA00022741"/>
    </source>
</evidence>
<dbReference type="InterPro" id="IPR003439">
    <property type="entry name" value="ABC_transporter-like_ATP-bd"/>
</dbReference>
<sequence>MDIQANTLTYTYMAGTPFEKKALHDMNVTILEGHFTSLLGHTGSGKSTFVQHLNGLLKPTSGNVSIGDWTIQAHTKQKGLFDLRKQVGMVFQFPEHQLFHETVLQDAAYGPENYGLSKADAKEKAAHYLRMCGIRDDLFDRSPFDLSGGQMRRVAIAGVLAIEPKLLILDEPAAGLDPEAHQMMMQLFYEWFKAEEKRSIILVTHHMEDAALYSDDIIVMDKGSINMKGTPAEVFSKTDELEALKLAVPESVKLLSLLNAKCGEKVDTQAFTLDDTVSRLLAYLGKDVASRV</sequence>